<dbReference type="Proteomes" id="UP001066276">
    <property type="component" value="Chromosome 6"/>
</dbReference>
<name>A0AAV7QZB3_PLEWA</name>
<dbReference type="EMBL" id="JANPWB010000010">
    <property type="protein sequence ID" value="KAJ1144536.1"/>
    <property type="molecule type" value="Genomic_DNA"/>
</dbReference>
<gene>
    <name evidence="2" type="ORF">NDU88_010834</name>
</gene>
<organism evidence="2 3">
    <name type="scientific">Pleurodeles waltl</name>
    <name type="common">Iberian ribbed newt</name>
    <dbReference type="NCBI Taxonomy" id="8319"/>
    <lineage>
        <taxon>Eukaryota</taxon>
        <taxon>Metazoa</taxon>
        <taxon>Chordata</taxon>
        <taxon>Craniata</taxon>
        <taxon>Vertebrata</taxon>
        <taxon>Euteleostomi</taxon>
        <taxon>Amphibia</taxon>
        <taxon>Batrachia</taxon>
        <taxon>Caudata</taxon>
        <taxon>Salamandroidea</taxon>
        <taxon>Salamandridae</taxon>
        <taxon>Pleurodelinae</taxon>
        <taxon>Pleurodeles</taxon>
    </lineage>
</organism>
<evidence type="ECO:0000313" key="3">
    <source>
        <dbReference type="Proteomes" id="UP001066276"/>
    </source>
</evidence>
<keyword evidence="3" id="KW-1185">Reference proteome</keyword>
<evidence type="ECO:0000256" key="1">
    <source>
        <dbReference type="SAM" id="MobiDB-lite"/>
    </source>
</evidence>
<proteinExistence type="predicted"/>
<sequence length="75" mass="8565">MVRYPGGTSESIELWRRNKERIPEEDTRGVEEEYGRKEDADGQREEDDGTRIDFKICGESVDPAPTSEAFTGLQE</sequence>
<protein>
    <submittedName>
        <fullName evidence="2">Uncharacterized protein</fullName>
    </submittedName>
</protein>
<accession>A0AAV7QZB3</accession>
<feature type="region of interest" description="Disordered" evidence="1">
    <location>
        <begin position="1"/>
        <end position="75"/>
    </location>
</feature>
<evidence type="ECO:0000313" key="2">
    <source>
        <dbReference type="EMBL" id="KAJ1144536.1"/>
    </source>
</evidence>
<feature type="compositionally biased region" description="Basic and acidic residues" evidence="1">
    <location>
        <begin position="13"/>
        <end position="56"/>
    </location>
</feature>
<dbReference type="AlphaFoldDB" id="A0AAV7QZB3"/>
<reference evidence="2" key="1">
    <citation type="journal article" date="2022" name="bioRxiv">
        <title>Sequencing and chromosome-scale assembly of the giantPleurodeles waltlgenome.</title>
        <authorList>
            <person name="Brown T."/>
            <person name="Elewa A."/>
            <person name="Iarovenko S."/>
            <person name="Subramanian E."/>
            <person name="Araus A.J."/>
            <person name="Petzold A."/>
            <person name="Susuki M."/>
            <person name="Suzuki K.-i.T."/>
            <person name="Hayashi T."/>
            <person name="Toyoda A."/>
            <person name="Oliveira C."/>
            <person name="Osipova E."/>
            <person name="Leigh N.D."/>
            <person name="Simon A."/>
            <person name="Yun M.H."/>
        </authorList>
    </citation>
    <scope>NUCLEOTIDE SEQUENCE</scope>
    <source>
        <strain evidence="2">20211129_DDA</strain>
        <tissue evidence="2">Liver</tissue>
    </source>
</reference>
<comment type="caution">
    <text evidence="2">The sequence shown here is derived from an EMBL/GenBank/DDBJ whole genome shotgun (WGS) entry which is preliminary data.</text>
</comment>